<accession>A0AAV5L7P9</accession>
<evidence type="ECO:0000313" key="3">
    <source>
        <dbReference type="Proteomes" id="UP001054252"/>
    </source>
</evidence>
<dbReference type="InterPro" id="IPR053151">
    <property type="entry name" value="RNase_H-like"/>
</dbReference>
<comment type="caution">
    <text evidence="2">The sequence shown here is derived from an EMBL/GenBank/DDBJ whole genome shotgun (WGS) entry which is preliminary data.</text>
</comment>
<proteinExistence type="predicted"/>
<dbReference type="InterPro" id="IPR036397">
    <property type="entry name" value="RNaseH_sf"/>
</dbReference>
<dbReference type="Gene3D" id="3.30.420.10">
    <property type="entry name" value="Ribonuclease H-like superfamily/Ribonuclease H"/>
    <property type="match status" value="1"/>
</dbReference>
<dbReference type="InterPro" id="IPR002156">
    <property type="entry name" value="RNaseH_domain"/>
</dbReference>
<organism evidence="2 3">
    <name type="scientific">Rubroshorea leprosula</name>
    <dbReference type="NCBI Taxonomy" id="152421"/>
    <lineage>
        <taxon>Eukaryota</taxon>
        <taxon>Viridiplantae</taxon>
        <taxon>Streptophyta</taxon>
        <taxon>Embryophyta</taxon>
        <taxon>Tracheophyta</taxon>
        <taxon>Spermatophyta</taxon>
        <taxon>Magnoliopsida</taxon>
        <taxon>eudicotyledons</taxon>
        <taxon>Gunneridae</taxon>
        <taxon>Pentapetalae</taxon>
        <taxon>rosids</taxon>
        <taxon>malvids</taxon>
        <taxon>Malvales</taxon>
        <taxon>Dipterocarpaceae</taxon>
        <taxon>Rubroshorea</taxon>
    </lineage>
</organism>
<protein>
    <recommendedName>
        <fullName evidence="1">RNase H type-1 domain-containing protein</fullName>
    </recommendedName>
</protein>
<dbReference type="PANTHER" id="PTHR47723:SF19">
    <property type="entry name" value="POLYNUCLEOTIDYL TRANSFERASE, RIBONUCLEASE H-LIKE SUPERFAMILY PROTEIN"/>
    <property type="match status" value="1"/>
</dbReference>
<keyword evidence="3" id="KW-1185">Reference proteome</keyword>
<dbReference type="GO" id="GO:0004523">
    <property type="term" value="F:RNA-DNA hybrid ribonuclease activity"/>
    <property type="evidence" value="ECO:0007669"/>
    <property type="project" value="InterPro"/>
</dbReference>
<gene>
    <name evidence="2" type="ORF">SLEP1_g41806</name>
</gene>
<evidence type="ECO:0000259" key="1">
    <source>
        <dbReference type="Pfam" id="PF13456"/>
    </source>
</evidence>
<reference evidence="2 3" key="1">
    <citation type="journal article" date="2021" name="Commun. Biol.">
        <title>The genome of Shorea leprosula (Dipterocarpaceae) highlights the ecological relevance of drought in aseasonal tropical rainforests.</title>
        <authorList>
            <person name="Ng K.K.S."/>
            <person name="Kobayashi M.J."/>
            <person name="Fawcett J.A."/>
            <person name="Hatakeyama M."/>
            <person name="Paape T."/>
            <person name="Ng C.H."/>
            <person name="Ang C.C."/>
            <person name="Tnah L.H."/>
            <person name="Lee C.T."/>
            <person name="Nishiyama T."/>
            <person name="Sese J."/>
            <person name="O'Brien M.J."/>
            <person name="Copetti D."/>
            <person name="Mohd Noor M.I."/>
            <person name="Ong R.C."/>
            <person name="Putra M."/>
            <person name="Sireger I.Z."/>
            <person name="Indrioko S."/>
            <person name="Kosugi Y."/>
            <person name="Izuno A."/>
            <person name="Isagi Y."/>
            <person name="Lee S.L."/>
            <person name="Shimizu K.K."/>
        </authorList>
    </citation>
    <scope>NUCLEOTIDE SEQUENCE [LARGE SCALE GENOMIC DNA]</scope>
    <source>
        <strain evidence="2">214</strain>
    </source>
</reference>
<dbReference type="AlphaFoldDB" id="A0AAV5L7P9"/>
<dbReference type="Proteomes" id="UP001054252">
    <property type="component" value="Unassembled WGS sequence"/>
</dbReference>
<dbReference type="PANTHER" id="PTHR47723">
    <property type="entry name" value="OS05G0353850 PROTEIN"/>
    <property type="match status" value="1"/>
</dbReference>
<feature type="domain" description="RNase H type-1" evidence="1">
    <location>
        <begin position="3"/>
        <end position="74"/>
    </location>
</feature>
<name>A0AAV5L7P9_9ROSI</name>
<dbReference type="GO" id="GO:0003676">
    <property type="term" value="F:nucleic acid binding"/>
    <property type="evidence" value="ECO:0007669"/>
    <property type="project" value="InterPro"/>
</dbReference>
<dbReference type="Pfam" id="PF13456">
    <property type="entry name" value="RVT_3"/>
    <property type="match status" value="1"/>
</dbReference>
<dbReference type="EMBL" id="BPVZ01000100">
    <property type="protein sequence ID" value="GKV33278.1"/>
    <property type="molecule type" value="Genomic_DNA"/>
</dbReference>
<sequence>MSTGLRPCKALALTRVVAEMGSLMVVHFIHENREPDNLAATILLDIKALMLEFEDCRLQHILLEGNAAADFLASLGHSSSPGLCSWGSSPNGLRPILTGDQLGVCFFRY</sequence>
<evidence type="ECO:0000313" key="2">
    <source>
        <dbReference type="EMBL" id="GKV33278.1"/>
    </source>
</evidence>